<proteinExistence type="predicted"/>
<organism evidence="1">
    <name type="scientific">Rhizophora mucronata</name>
    <name type="common">Asiatic mangrove</name>
    <dbReference type="NCBI Taxonomy" id="61149"/>
    <lineage>
        <taxon>Eukaryota</taxon>
        <taxon>Viridiplantae</taxon>
        <taxon>Streptophyta</taxon>
        <taxon>Embryophyta</taxon>
        <taxon>Tracheophyta</taxon>
        <taxon>Spermatophyta</taxon>
        <taxon>Magnoliopsida</taxon>
        <taxon>eudicotyledons</taxon>
        <taxon>Gunneridae</taxon>
        <taxon>Pentapetalae</taxon>
        <taxon>rosids</taxon>
        <taxon>fabids</taxon>
        <taxon>Malpighiales</taxon>
        <taxon>Rhizophoraceae</taxon>
        <taxon>Rhizophora</taxon>
    </lineage>
</organism>
<evidence type="ECO:0000313" key="1">
    <source>
        <dbReference type="EMBL" id="MBX49208.1"/>
    </source>
</evidence>
<dbReference type="EMBL" id="GGEC01068724">
    <property type="protein sequence ID" value="MBX49208.1"/>
    <property type="molecule type" value="Transcribed_RNA"/>
</dbReference>
<name>A0A2P2P382_RHIMU</name>
<sequence length="28" mass="3163">MVINKFPNHHLYLTSFITGLSEAKQMAA</sequence>
<dbReference type="AlphaFoldDB" id="A0A2P2P382"/>
<accession>A0A2P2P382</accession>
<reference evidence="1" key="1">
    <citation type="submission" date="2018-02" db="EMBL/GenBank/DDBJ databases">
        <title>Rhizophora mucronata_Transcriptome.</title>
        <authorList>
            <person name="Meera S.P."/>
            <person name="Sreeshan A."/>
            <person name="Augustine A."/>
        </authorList>
    </citation>
    <scope>NUCLEOTIDE SEQUENCE</scope>
    <source>
        <tissue evidence="1">Leaf</tissue>
    </source>
</reference>
<protein>
    <submittedName>
        <fullName evidence="1">Uncharacterized protein</fullName>
    </submittedName>
</protein>